<dbReference type="Pfam" id="PF17991">
    <property type="entry name" value="Thioredoxin_10"/>
    <property type="match status" value="1"/>
</dbReference>
<dbReference type="EMBL" id="CZVI01000013">
    <property type="protein sequence ID" value="CUS87663.1"/>
    <property type="molecule type" value="Genomic_DNA"/>
</dbReference>
<accession>A0A0P1M6C0</accession>
<dbReference type="InterPro" id="IPR000866">
    <property type="entry name" value="AhpC/TSA"/>
</dbReference>
<dbReference type="SUPFAM" id="SSF52833">
    <property type="entry name" value="Thioredoxin-like"/>
    <property type="match status" value="1"/>
</dbReference>
<accession>A0A0N7MRR3</accession>
<accession>A0A0P1MKV8</accession>
<evidence type="ECO:0000313" key="5">
    <source>
        <dbReference type="Proteomes" id="UP000182011"/>
    </source>
</evidence>
<dbReference type="STRING" id="1633631.GCA_001442925_02307"/>
<sequence>MRGDYKKQIVEENNRAIDIVANYWLNSEPVSFQELRGYVVLLLFFNYASGKWNELYLYVEEWIKRYKDKGLFILGVHIPKFPFERKVENVDREMKRLGIEFPIAIDNELINLKRYASIVRNYYFDVPAIFLINRDGLISYSNFDIRNLWEVEFYIQALLIKAGYHGDFPLPVGSRYEVDESIFYRVTPEIYTGYMGGSLGNVEGFAPESVVRYEDPRIYIHGKFYLDGEWYNGRYYLKYNPVFGEVGSVILPYAGARVGAVMESLRGNLKIFVLQDDEFLTEKNCGDDILFEDGKSYVLVYEPRYYELVENSNFGEHILKLCVNSEGFAIYEFSVSACRARREPVKEI</sequence>
<reference evidence="3 6" key="2">
    <citation type="submission" date="2015-11" db="EMBL/GenBank/DDBJ databases">
        <authorList>
            <person name="Varghese N."/>
        </authorList>
    </citation>
    <scope>NUCLEOTIDE SEQUENCE [LARGE SCALE GENOMIC DNA]</scope>
    <source>
        <strain evidence="3 6">JGI-8</strain>
    </source>
</reference>
<keyword evidence="6" id="KW-1185">Reference proteome</keyword>
<dbReference type="Proteomes" id="UP000182011">
    <property type="component" value="Unassembled WGS sequence"/>
</dbReference>
<dbReference type="EMBL" id="FAOP01000015">
    <property type="protein sequence ID" value="CUU09246.1"/>
    <property type="molecule type" value="Genomic_DNA"/>
</dbReference>
<dbReference type="Gene3D" id="3.40.30.10">
    <property type="entry name" value="Glutaredoxin"/>
    <property type="match status" value="1"/>
</dbReference>
<accession>A0A0P1LE72</accession>
<accession>A0A0P1MXM4</accession>
<evidence type="ECO:0000313" key="4">
    <source>
        <dbReference type="EMBL" id="CUU09246.1"/>
    </source>
</evidence>
<dbReference type="AlphaFoldDB" id="A0A0P1LIF0"/>
<dbReference type="Pfam" id="PF00578">
    <property type="entry name" value="AhpC-TSA"/>
    <property type="match status" value="1"/>
</dbReference>
<dbReference type="OrthoDB" id="9774579at2"/>
<feature type="domain" description="DipZ thioredoxin-like C-terminal" evidence="2">
    <location>
        <begin position="187"/>
        <end position="333"/>
    </location>
</feature>
<accession>A0A0P1L7N2</accession>
<evidence type="ECO:0000259" key="1">
    <source>
        <dbReference type="Pfam" id="PF00578"/>
    </source>
</evidence>
<evidence type="ECO:0000313" key="6">
    <source>
        <dbReference type="Proteomes" id="UP000182200"/>
    </source>
</evidence>
<dbReference type="GO" id="GO:0016491">
    <property type="term" value="F:oxidoreductase activity"/>
    <property type="evidence" value="ECO:0007669"/>
    <property type="project" value="InterPro"/>
</dbReference>
<gene>
    <name evidence="4" type="ORF">JGI4_02318</name>
    <name evidence="3" type="ORF">JGI8_01125</name>
</gene>
<proteinExistence type="predicted"/>
<reference evidence="4 5" key="1">
    <citation type="submission" date="2015-11" db="EMBL/GenBank/DDBJ databases">
        <authorList>
            <person name="Zhang Y."/>
            <person name="Guo Z."/>
        </authorList>
    </citation>
    <scope>NUCLEOTIDE SEQUENCE [LARGE SCALE GENOMIC DNA]</scope>
    <source>
        <strain evidence="4">JGI-4</strain>
    </source>
</reference>
<protein>
    <submittedName>
        <fullName evidence="4">AhpC/TSA family protein</fullName>
    </submittedName>
</protein>
<name>A0A0P1LIF0_9BACT</name>
<feature type="domain" description="Alkyl hydroperoxide reductase subunit C/ Thiol specific antioxidant" evidence="1">
    <location>
        <begin position="26"/>
        <end position="140"/>
    </location>
</feature>
<dbReference type="InterPro" id="IPR036249">
    <property type="entry name" value="Thioredoxin-like_sf"/>
</dbReference>
<dbReference type="Gene3D" id="2.60.120.260">
    <property type="entry name" value="Galactose-binding domain-like"/>
    <property type="match status" value="1"/>
</dbReference>
<dbReference type="GO" id="GO:0016209">
    <property type="term" value="F:antioxidant activity"/>
    <property type="evidence" value="ECO:0007669"/>
    <property type="project" value="InterPro"/>
</dbReference>
<accession>A0A0P1LZG5</accession>
<dbReference type="InterPro" id="IPR041017">
    <property type="entry name" value="Thioredoxin_10"/>
</dbReference>
<organism evidence="4 5">
    <name type="scientific">Candidatus Kryptonium thompsonii</name>
    <dbReference type="NCBI Taxonomy" id="1633631"/>
    <lineage>
        <taxon>Bacteria</taxon>
        <taxon>Pseudomonadati</taxon>
        <taxon>Candidatus Kryptoniota</taxon>
        <taxon>Candidatus Kryptonium</taxon>
    </lineage>
</organism>
<accession>A0A0S4NDP8</accession>
<accession>A0A0P1LIF0</accession>
<dbReference type="RefSeq" id="WP_075426087.1">
    <property type="nucleotide sequence ID" value="NZ_CZVI01000013.1"/>
</dbReference>
<evidence type="ECO:0000313" key="3">
    <source>
        <dbReference type="EMBL" id="CUS87663.1"/>
    </source>
</evidence>
<dbReference type="Proteomes" id="UP000182200">
    <property type="component" value="Unassembled WGS sequence"/>
</dbReference>
<evidence type="ECO:0000259" key="2">
    <source>
        <dbReference type="Pfam" id="PF17991"/>
    </source>
</evidence>